<keyword evidence="3 5" id="KW-0238">DNA-binding</keyword>
<dbReference type="Pfam" id="PF13977">
    <property type="entry name" value="TetR_C_6"/>
    <property type="match status" value="1"/>
</dbReference>
<evidence type="ECO:0000313" key="7">
    <source>
        <dbReference type="EMBL" id="MBE9067653.1"/>
    </source>
</evidence>
<evidence type="ECO:0000256" key="4">
    <source>
        <dbReference type="ARBA" id="ARBA00023163"/>
    </source>
</evidence>
<dbReference type="EMBL" id="JADEXP010000109">
    <property type="protein sequence ID" value="MBE9067653.1"/>
    <property type="molecule type" value="Genomic_DNA"/>
</dbReference>
<dbReference type="PANTHER" id="PTHR30055">
    <property type="entry name" value="HTH-TYPE TRANSCRIPTIONAL REGULATOR RUTR"/>
    <property type="match status" value="1"/>
</dbReference>
<evidence type="ECO:0000259" key="6">
    <source>
        <dbReference type="PROSITE" id="PS50977"/>
    </source>
</evidence>
<reference evidence="7" key="1">
    <citation type="submission" date="2020-10" db="EMBL/GenBank/DDBJ databases">
        <authorList>
            <person name="Castelo-Branco R."/>
            <person name="Eusebio N."/>
            <person name="Adriana R."/>
            <person name="Vieira A."/>
            <person name="Brugerolle De Fraissinette N."/>
            <person name="Rezende De Castro R."/>
            <person name="Schneider M.P."/>
            <person name="Vasconcelos V."/>
            <person name="Leao P.N."/>
        </authorList>
    </citation>
    <scope>NUCLEOTIDE SEQUENCE</scope>
    <source>
        <strain evidence="7">LEGE 11479</strain>
    </source>
</reference>
<dbReference type="AlphaFoldDB" id="A0A928ZUF4"/>
<evidence type="ECO:0000256" key="2">
    <source>
        <dbReference type="ARBA" id="ARBA00023015"/>
    </source>
</evidence>
<keyword evidence="2" id="KW-0805">Transcription regulation</keyword>
<dbReference type="PROSITE" id="PS50977">
    <property type="entry name" value="HTH_TETR_2"/>
    <property type="match status" value="1"/>
</dbReference>
<organism evidence="7 8">
    <name type="scientific">Leptolyngbya cf. ectocarpi LEGE 11479</name>
    <dbReference type="NCBI Taxonomy" id="1828722"/>
    <lineage>
        <taxon>Bacteria</taxon>
        <taxon>Bacillati</taxon>
        <taxon>Cyanobacteriota</taxon>
        <taxon>Cyanophyceae</taxon>
        <taxon>Leptolyngbyales</taxon>
        <taxon>Leptolyngbyaceae</taxon>
        <taxon>Leptolyngbya group</taxon>
        <taxon>Leptolyngbya</taxon>
    </lineage>
</organism>
<dbReference type="PANTHER" id="PTHR30055:SF234">
    <property type="entry name" value="HTH-TYPE TRANSCRIPTIONAL REGULATOR BETI"/>
    <property type="match status" value="1"/>
</dbReference>
<dbReference type="SUPFAM" id="SSF48498">
    <property type="entry name" value="Tetracyclin repressor-like, C-terminal domain"/>
    <property type="match status" value="1"/>
</dbReference>
<dbReference type="Gene3D" id="1.10.357.10">
    <property type="entry name" value="Tetracycline Repressor, domain 2"/>
    <property type="match status" value="1"/>
</dbReference>
<dbReference type="InterPro" id="IPR036271">
    <property type="entry name" value="Tet_transcr_reg_TetR-rel_C_sf"/>
</dbReference>
<keyword evidence="1" id="KW-0678">Repressor</keyword>
<dbReference type="InterPro" id="IPR009057">
    <property type="entry name" value="Homeodomain-like_sf"/>
</dbReference>
<evidence type="ECO:0000256" key="5">
    <source>
        <dbReference type="PROSITE-ProRule" id="PRU00335"/>
    </source>
</evidence>
<dbReference type="InterPro" id="IPR039538">
    <property type="entry name" value="BetI_C"/>
</dbReference>
<dbReference type="GO" id="GO:0000976">
    <property type="term" value="F:transcription cis-regulatory region binding"/>
    <property type="evidence" value="ECO:0007669"/>
    <property type="project" value="TreeGrafter"/>
</dbReference>
<comment type="caution">
    <text evidence="7">The sequence shown here is derived from an EMBL/GenBank/DDBJ whole genome shotgun (WGS) entry which is preliminary data.</text>
</comment>
<keyword evidence="4" id="KW-0804">Transcription</keyword>
<dbReference type="SUPFAM" id="SSF46689">
    <property type="entry name" value="Homeodomain-like"/>
    <property type="match status" value="1"/>
</dbReference>
<gene>
    <name evidence="7" type="ORF">IQ260_13410</name>
</gene>
<proteinExistence type="predicted"/>
<evidence type="ECO:0000313" key="8">
    <source>
        <dbReference type="Proteomes" id="UP000615026"/>
    </source>
</evidence>
<name>A0A928ZUF4_LEPEC</name>
<sequence length="196" mass="21959">MAQSDRRLEVSEAAWRVIVREGLDRTSMRAIAQEMSCTTGVVTHYFRNKQELILFALHQVTERLQGKMEGAIANLSGTDRLVAMLLSFLPLDQERQEILRVWVAFLGYAVGREGLMADHQQNAGELRQVIIQELVTLQSQGDIRPDVDPEQEANGLLALVNGVALDTLIQTKSLSREQQEAVLQRHVDGLCPKQTV</sequence>
<dbReference type="Proteomes" id="UP000615026">
    <property type="component" value="Unassembled WGS sequence"/>
</dbReference>
<dbReference type="InterPro" id="IPR001647">
    <property type="entry name" value="HTH_TetR"/>
</dbReference>
<feature type="DNA-binding region" description="H-T-H motif" evidence="5">
    <location>
        <begin position="27"/>
        <end position="46"/>
    </location>
</feature>
<protein>
    <submittedName>
        <fullName evidence="7">TetR family transcriptional regulator</fullName>
    </submittedName>
</protein>
<dbReference type="GO" id="GO:0003700">
    <property type="term" value="F:DNA-binding transcription factor activity"/>
    <property type="evidence" value="ECO:0007669"/>
    <property type="project" value="TreeGrafter"/>
</dbReference>
<dbReference type="Pfam" id="PF00440">
    <property type="entry name" value="TetR_N"/>
    <property type="match status" value="1"/>
</dbReference>
<dbReference type="InterPro" id="IPR050109">
    <property type="entry name" value="HTH-type_TetR-like_transc_reg"/>
</dbReference>
<evidence type="ECO:0000256" key="3">
    <source>
        <dbReference type="ARBA" id="ARBA00023125"/>
    </source>
</evidence>
<keyword evidence="8" id="KW-1185">Reference proteome</keyword>
<feature type="domain" description="HTH tetR-type" evidence="6">
    <location>
        <begin position="4"/>
        <end position="64"/>
    </location>
</feature>
<evidence type="ECO:0000256" key="1">
    <source>
        <dbReference type="ARBA" id="ARBA00022491"/>
    </source>
</evidence>
<accession>A0A928ZUF4</accession>
<dbReference type="RefSeq" id="WP_193993613.1">
    <property type="nucleotide sequence ID" value="NZ_JADEXP010000109.1"/>
</dbReference>